<dbReference type="InterPro" id="IPR011856">
    <property type="entry name" value="tRNA_endonuc-like_dom_sf"/>
</dbReference>
<dbReference type="Pfam" id="PF04471">
    <property type="entry name" value="Mrr_cat"/>
    <property type="match status" value="1"/>
</dbReference>
<dbReference type="RefSeq" id="WP_307282401.1">
    <property type="nucleotide sequence ID" value="NZ_JAUSVX010000018.1"/>
</dbReference>
<protein>
    <submittedName>
        <fullName evidence="3">Restriction system protein</fullName>
    </submittedName>
</protein>
<keyword evidence="1" id="KW-0812">Transmembrane</keyword>
<keyword evidence="1" id="KW-0472">Membrane</keyword>
<name>A0ABU0JHK9_9HYPH</name>
<keyword evidence="4" id="KW-1185">Reference proteome</keyword>
<evidence type="ECO:0000259" key="2">
    <source>
        <dbReference type="Pfam" id="PF04471"/>
    </source>
</evidence>
<dbReference type="EMBL" id="JAUSVX010000018">
    <property type="protein sequence ID" value="MDQ0473772.1"/>
    <property type="molecule type" value="Genomic_DNA"/>
</dbReference>
<feature type="transmembrane region" description="Helical" evidence="1">
    <location>
        <begin position="7"/>
        <end position="24"/>
    </location>
</feature>
<dbReference type="PANTHER" id="PTHR30015">
    <property type="entry name" value="MRR RESTRICTION SYSTEM PROTEIN"/>
    <property type="match status" value="1"/>
</dbReference>
<evidence type="ECO:0000313" key="4">
    <source>
        <dbReference type="Proteomes" id="UP001242480"/>
    </source>
</evidence>
<dbReference type="InterPro" id="IPR011335">
    <property type="entry name" value="Restrct_endonuc-II-like"/>
</dbReference>
<dbReference type="InterPro" id="IPR052906">
    <property type="entry name" value="Type_IV_Methyl-Rstrct_Enzyme"/>
</dbReference>
<dbReference type="InterPro" id="IPR007560">
    <property type="entry name" value="Restrct_endonuc_IV_Mrr"/>
</dbReference>
<feature type="domain" description="Restriction endonuclease type IV Mrr" evidence="2">
    <location>
        <begin position="135"/>
        <end position="243"/>
    </location>
</feature>
<dbReference type="Proteomes" id="UP001242480">
    <property type="component" value="Unassembled WGS sequence"/>
</dbReference>
<comment type="caution">
    <text evidence="3">The sequence shown here is derived from an EMBL/GenBank/DDBJ whole genome shotgun (WGS) entry which is preliminary data.</text>
</comment>
<accession>A0ABU0JHK9</accession>
<reference evidence="3 4" key="1">
    <citation type="submission" date="2023-07" db="EMBL/GenBank/DDBJ databases">
        <title>Genomic Encyclopedia of Type Strains, Phase IV (KMG-IV): sequencing the most valuable type-strain genomes for metagenomic binning, comparative biology and taxonomic classification.</title>
        <authorList>
            <person name="Goeker M."/>
        </authorList>
    </citation>
    <scope>NUCLEOTIDE SEQUENCE [LARGE SCALE GENOMIC DNA]</scope>
    <source>
        <strain evidence="3 4">DSM 19619</strain>
    </source>
</reference>
<evidence type="ECO:0000313" key="3">
    <source>
        <dbReference type="EMBL" id="MDQ0473772.1"/>
    </source>
</evidence>
<keyword evidence="1" id="KW-1133">Transmembrane helix</keyword>
<gene>
    <name evidence="3" type="ORF">QO011_006808</name>
</gene>
<dbReference type="SUPFAM" id="SSF52980">
    <property type="entry name" value="Restriction endonuclease-like"/>
    <property type="match status" value="1"/>
</dbReference>
<dbReference type="PANTHER" id="PTHR30015:SF6">
    <property type="entry name" value="SLL1429 PROTEIN"/>
    <property type="match status" value="1"/>
</dbReference>
<organism evidence="3 4">
    <name type="scientific">Labrys wisconsinensis</name>
    <dbReference type="NCBI Taxonomy" id="425677"/>
    <lineage>
        <taxon>Bacteria</taxon>
        <taxon>Pseudomonadati</taxon>
        <taxon>Pseudomonadota</taxon>
        <taxon>Alphaproteobacteria</taxon>
        <taxon>Hyphomicrobiales</taxon>
        <taxon>Xanthobacteraceae</taxon>
        <taxon>Labrys</taxon>
    </lineage>
</organism>
<sequence>MRALSKLAIVIVVAMNLAGLHAVTGWAAALAALSLAGLLILARMGVLPLGGPRQAWLKEMLRHRAALTKRFRQVVRVNAYGYEDLGKWHEELGRFRRSVGLTLEPKRQAAFEKLATRTVRAWAAAADTQPLADDIHAMTPEDYEHRCAEILRRAGWDAEVTGQSGDQGVDVVAARGGLTVAVQCKLHFSGPVGNKAVQEVHAAAGFIEAAHAVVVSNGDYTRSAEHLAQKLGVLLLHHSELAGLEALLARPGRAQPERRRDETLSLSVGGE</sequence>
<dbReference type="Gene3D" id="3.40.1350.10">
    <property type="match status" value="1"/>
</dbReference>
<evidence type="ECO:0000256" key="1">
    <source>
        <dbReference type="SAM" id="Phobius"/>
    </source>
</evidence>
<proteinExistence type="predicted"/>